<comment type="caution">
    <text evidence="2">The sequence shown here is derived from an EMBL/GenBank/DDBJ whole genome shotgun (WGS) entry which is preliminary data.</text>
</comment>
<evidence type="ECO:0000313" key="3">
    <source>
        <dbReference type="Proteomes" id="UP000298030"/>
    </source>
</evidence>
<organism evidence="2 3">
    <name type="scientific">Coprinellus micaceus</name>
    <name type="common">Glistening ink-cap mushroom</name>
    <name type="synonym">Coprinus micaceus</name>
    <dbReference type="NCBI Taxonomy" id="71717"/>
    <lineage>
        <taxon>Eukaryota</taxon>
        <taxon>Fungi</taxon>
        <taxon>Dikarya</taxon>
        <taxon>Basidiomycota</taxon>
        <taxon>Agaricomycotina</taxon>
        <taxon>Agaricomycetes</taxon>
        <taxon>Agaricomycetidae</taxon>
        <taxon>Agaricales</taxon>
        <taxon>Agaricineae</taxon>
        <taxon>Psathyrellaceae</taxon>
        <taxon>Coprinellus</taxon>
    </lineage>
</organism>
<evidence type="ECO:0000313" key="2">
    <source>
        <dbReference type="EMBL" id="TEB12654.1"/>
    </source>
</evidence>
<evidence type="ECO:0000256" key="1">
    <source>
        <dbReference type="SAM" id="MobiDB-lite"/>
    </source>
</evidence>
<name>A0A4Y7RUH9_COPMI</name>
<reference evidence="2 3" key="1">
    <citation type="journal article" date="2019" name="Nat. Ecol. Evol.">
        <title>Megaphylogeny resolves global patterns of mushroom evolution.</title>
        <authorList>
            <person name="Varga T."/>
            <person name="Krizsan K."/>
            <person name="Foldi C."/>
            <person name="Dima B."/>
            <person name="Sanchez-Garcia M."/>
            <person name="Sanchez-Ramirez S."/>
            <person name="Szollosi G.J."/>
            <person name="Szarkandi J.G."/>
            <person name="Papp V."/>
            <person name="Albert L."/>
            <person name="Andreopoulos W."/>
            <person name="Angelini C."/>
            <person name="Antonin V."/>
            <person name="Barry K.W."/>
            <person name="Bougher N.L."/>
            <person name="Buchanan P."/>
            <person name="Buyck B."/>
            <person name="Bense V."/>
            <person name="Catcheside P."/>
            <person name="Chovatia M."/>
            <person name="Cooper J."/>
            <person name="Damon W."/>
            <person name="Desjardin D."/>
            <person name="Finy P."/>
            <person name="Geml J."/>
            <person name="Haridas S."/>
            <person name="Hughes K."/>
            <person name="Justo A."/>
            <person name="Karasinski D."/>
            <person name="Kautmanova I."/>
            <person name="Kiss B."/>
            <person name="Kocsube S."/>
            <person name="Kotiranta H."/>
            <person name="LaButti K.M."/>
            <person name="Lechner B.E."/>
            <person name="Liimatainen K."/>
            <person name="Lipzen A."/>
            <person name="Lukacs Z."/>
            <person name="Mihaltcheva S."/>
            <person name="Morgado L.N."/>
            <person name="Niskanen T."/>
            <person name="Noordeloos M.E."/>
            <person name="Ohm R.A."/>
            <person name="Ortiz-Santana B."/>
            <person name="Ovrebo C."/>
            <person name="Racz N."/>
            <person name="Riley R."/>
            <person name="Savchenko A."/>
            <person name="Shiryaev A."/>
            <person name="Soop K."/>
            <person name="Spirin V."/>
            <person name="Szebenyi C."/>
            <person name="Tomsovsky M."/>
            <person name="Tulloss R.E."/>
            <person name="Uehling J."/>
            <person name="Grigoriev I.V."/>
            <person name="Vagvolgyi C."/>
            <person name="Papp T."/>
            <person name="Martin F.M."/>
            <person name="Miettinen O."/>
            <person name="Hibbett D.S."/>
            <person name="Nagy L.G."/>
        </authorList>
    </citation>
    <scope>NUCLEOTIDE SEQUENCE [LARGE SCALE GENOMIC DNA]</scope>
    <source>
        <strain evidence="2 3">FP101781</strain>
    </source>
</reference>
<feature type="region of interest" description="Disordered" evidence="1">
    <location>
        <begin position="27"/>
        <end position="59"/>
    </location>
</feature>
<dbReference type="AlphaFoldDB" id="A0A4Y7RUH9"/>
<sequence>GSTFNITTNAPNGTVYNGTFNSNTFHSGATGASQSAPVATGREHVKNGKSRSQSQGISEPVAQDQAFDHMGRYYPAPLNIDHTVRYAEDQRRHISAEDIDPYVDPSGYSTRPSPDSWEADPTHYAQGDYFTYRGNEHPQPFIAQGRWVPGEIHSSLRTFCRTDDTILIRKPGSCLGQAASPMPPQPQPYRNFTMPHPSLHLISRSLPTHAMPAPVHPQGKPRTWTTGDAGVPEHIYALRSYE</sequence>
<accession>A0A4Y7RUH9</accession>
<protein>
    <submittedName>
        <fullName evidence="2">Uncharacterized protein</fullName>
    </submittedName>
</protein>
<dbReference type="EMBL" id="QPFP01000430">
    <property type="protein sequence ID" value="TEB12654.1"/>
    <property type="molecule type" value="Genomic_DNA"/>
</dbReference>
<proteinExistence type="predicted"/>
<keyword evidence="3" id="KW-1185">Reference proteome</keyword>
<feature type="region of interest" description="Disordered" evidence="1">
    <location>
        <begin position="95"/>
        <end position="120"/>
    </location>
</feature>
<gene>
    <name evidence="2" type="ORF">FA13DRAFT_1748481</name>
</gene>
<dbReference type="Proteomes" id="UP000298030">
    <property type="component" value="Unassembled WGS sequence"/>
</dbReference>
<feature type="non-terminal residue" evidence="2">
    <location>
        <position position="1"/>
    </location>
</feature>
<feature type="compositionally biased region" description="Polar residues" evidence="1">
    <location>
        <begin position="27"/>
        <end position="37"/>
    </location>
</feature>